<proteinExistence type="predicted"/>
<evidence type="ECO:0000256" key="1">
    <source>
        <dbReference type="SAM" id="SignalP"/>
    </source>
</evidence>
<reference evidence="2" key="2">
    <citation type="submission" date="2022-03" db="EMBL/GenBank/DDBJ databases">
        <title>Draft title - Genomic analysis of global carrot germplasm unveils the trajectory of domestication and the origin of high carotenoid orange carrot.</title>
        <authorList>
            <person name="Iorizzo M."/>
            <person name="Ellison S."/>
            <person name="Senalik D."/>
            <person name="Macko-Podgorni A."/>
            <person name="Grzebelus D."/>
            <person name="Bostan H."/>
            <person name="Rolling W."/>
            <person name="Curaba J."/>
            <person name="Simon P."/>
        </authorList>
    </citation>
    <scope>NUCLEOTIDE SEQUENCE</scope>
    <source>
        <tissue evidence="2">Leaf</tissue>
    </source>
</reference>
<organism evidence="2 3">
    <name type="scientific">Daucus carota subsp. sativus</name>
    <name type="common">Carrot</name>
    <dbReference type="NCBI Taxonomy" id="79200"/>
    <lineage>
        <taxon>Eukaryota</taxon>
        <taxon>Viridiplantae</taxon>
        <taxon>Streptophyta</taxon>
        <taxon>Embryophyta</taxon>
        <taxon>Tracheophyta</taxon>
        <taxon>Spermatophyta</taxon>
        <taxon>Magnoliopsida</taxon>
        <taxon>eudicotyledons</taxon>
        <taxon>Gunneridae</taxon>
        <taxon>Pentapetalae</taxon>
        <taxon>asterids</taxon>
        <taxon>campanulids</taxon>
        <taxon>Apiales</taxon>
        <taxon>Apiaceae</taxon>
        <taxon>Apioideae</taxon>
        <taxon>Scandiceae</taxon>
        <taxon>Daucinae</taxon>
        <taxon>Daucus</taxon>
        <taxon>Daucus sect. Daucus</taxon>
    </lineage>
</organism>
<feature type="signal peptide" evidence="1">
    <location>
        <begin position="1"/>
        <end position="17"/>
    </location>
</feature>
<name>A0AAF0W2W6_DAUCS</name>
<protein>
    <submittedName>
        <fullName evidence="2">Uncharacterized protein</fullName>
    </submittedName>
</protein>
<keyword evidence="3" id="KW-1185">Reference proteome</keyword>
<reference evidence="2" key="1">
    <citation type="journal article" date="2016" name="Nat. Genet.">
        <title>A high-quality carrot genome assembly provides new insights into carotenoid accumulation and asterid genome evolution.</title>
        <authorList>
            <person name="Iorizzo M."/>
            <person name="Ellison S."/>
            <person name="Senalik D."/>
            <person name="Zeng P."/>
            <person name="Satapoomin P."/>
            <person name="Huang J."/>
            <person name="Bowman M."/>
            <person name="Iovene M."/>
            <person name="Sanseverino W."/>
            <person name="Cavagnaro P."/>
            <person name="Yildiz M."/>
            <person name="Macko-Podgorni A."/>
            <person name="Moranska E."/>
            <person name="Grzebelus E."/>
            <person name="Grzebelus D."/>
            <person name="Ashrafi H."/>
            <person name="Zheng Z."/>
            <person name="Cheng S."/>
            <person name="Spooner D."/>
            <person name="Van Deynze A."/>
            <person name="Simon P."/>
        </authorList>
    </citation>
    <scope>NUCLEOTIDE SEQUENCE</scope>
    <source>
        <tissue evidence="2">Leaf</tissue>
    </source>
</reference>
<sequence>MCILIFLLPIIENVAEDETITESEDSEGIGTDLFYNHLKTRKKQPAYRFLPTMEDTCTSGNNFVIGQKRLSESSDSVLQGGE</sequence>
<evidence type="ECO:0000313" key="3">
    <source>
        <dbReference type="Proteomes" id="UP000077755"/>
    </source>
</evidence>
<dbReference type="Proteomes" id="UP000077755">
    <property type="component" value="Chromosome 1"/>
</dbReference>
<keyword evidence="1" id="KW-0732">Signal</keyword>
<evidence type="ECO:0000313" key="2">
    <source>
        <dbReference type="EMBL" id="WOG82062.1"/>
    </source>
</evidence>
<gene>
    <name evidence="2" type="ORF">DCAR_0101222</name>
</gene>
<feature type="chain" id="PRO_5042063205" evidence="1">
    <location>
        <begin position="18"/>
        <end position="82"/>
    </location>
</feature>
<dbReference type="AlphaFoldDB" id="A0AAF0W2W6"/>
<accession>A0AAF0W2W6</accession>
<dbReference type="EMBL" id="CP093343">
    <property type="protein sequence ID" value="WOG82062.1"/>
    <property type="molecule type" value="Genomic_DNA"/>
</dbReference>